<dbReference type="RefSeq" id="WP_006102138.1">
    <property type="nucleotide sequence ID" value="NZ_DS989853.1"/>
</dbReference>
<dbReference type="InterPro" id="IPR036705">
    <property type="entry name" value="Ribosyl_crysJ1_sf"/>
</dbReference>
<accession>B4VU83</accession>
<reference evidence="1 2" key="1">
    <citation type="submission" date="2008-07" db="EMBL/GenBank/DDBJ databases">
        <authorList>
            <person name="Tandeau de Marsac N."/>
            <person name="Ferriera S."/>
            <person name="Johnson J."/>
            <person name="Kravitz S."/>
            <person name="Beeson K."/>
            <person name="Sutton G."/>
            <person name="Rogers Y.-H."/>
            <person name="Friedman R."/>
            <person name="Frazier M."/>
            <person name="Venter J.C."/>
        </authorList>
    </citation>
    <scope>NUCLEOTIDE SEQUENCE [LARGE SCALE GENOMIC DNA]</scope>
    <source>
        <strain evidence="1 2">PCC 7420</strain>
    </source>
</reference>
<evidence type="ECO:0000313" key="2">
    <source>
        <dbReference type="Proteomes" id="UP000003835"/>
    </source>
</evidence>
<sequence length="326" mass="35873">MQHSLLCRFQGALLGSLIGELVSHHLDQGLGDSVGRKSLQFTKRQPQPSQSHLCMPKLSPWSQIATCGIESLIDTGRLNIDDWIIRCSQTQPSLLELKGKAQSSEAAVATLPMALFFHENQELLRQHLVQAAAIWQLETDASAGVLAIATAMALTLTETLNRTTLIPHILRGLGTEKTLLAYRLQQVQTLIEAGADLETTTRKVRRLPANLGNRGDASDMAIALSFYCFLYTPEDFRLCVIRAVRSGYHNPVTAALTGALAGVYNGINGIPVSWRVAALKIPVFKERQKLTDQLLAVWLGVYDQKQINGRYKQAAVAAPDVIQRRL</sequence>
<proteinExistence type="predicted"/>
<evidence type="ECO:0000313" key="1">
    <source>
        <dbReference type="EMBL" id="EDX74295.1"/>
    </source>
</evidence>
<dbReference type="Pfam" id="PF03747">
    <property type="entry name" value="ADP_ribosyl_GH"/>
    <property type="match status" value="1"/>
</dbReference>
<dbReference type="OrthoDB" id="574287at2"/>
<dbReference type="InterPro" id="IPR005502">
    <property type="entry name" value="Ribosyl_crysJ1"/>
</dbReference>
<evidence type="ECO:0008006" key="3">
    <source>
        <dbReference type="Google" id="ProtNLM"/>
    </source>
</evidence>
<protein>
    <recommendedName>
        <fullName evidence="3">ADP-ribosylglycohydrolase superfamily</fullName>
    </recommendedName>
</protein>
<dbReference type="EMBL" id="DS989853">
    <property type="protein sequence ID" value="EDX74295.1"/>
    <property type="molecule type" value="Genomic_DNA"/>
</dbReference>
<dbReference type="Gene3D" id="1.10.4080.10">
    <property type="entry name" value="ADP-ribosylation/Crystallin J1"/>
    <property type="match status" value="1"/>
</dbReference>
<dbReference type="SUPFAM" id="SSF101478">
    <property type="entry name" value="ADP-ribosylglycohydrolase"/>
    <property type="match status" value="1"/>
</dbReference>
<dbReference type="STRING" id="118168.MC7420_3819"/>
<dbReference type="HOGENOM" id="CLU_078460_0_0_3"/>
<dbReference type="AlphaFoldDB" id="B4VU83"/>
<dbReference type="Proteomes" id="UP000003835">
    <property type="component" value="Unassembled WGS sequence"/>
</dbReference>
<name>B4VU83_9CYAN</name>
<organism evidence="1 2">
    <name type="scientific">Coleofasciculus chthonoplastes PCC 7420</name>
    <dbReference type="NCBI Taxonomy" id="118168"/>
    <lineage>
        <taxon>Bacteria</taxon>
        <taxon>Bacillati</taxon>
        <taxon>Cyanobacteriota</taxon>
        <taxon>Cyanophyceae</taxon>
        <taxon>Coleofasciculales</taxon>
        <taxon>Coleofasciculaceae</taxon>
        <taxon>Coleofasciculus</taxon>
    </lineage>
</organism>
<keyword evidence="2" id="KW-1185">Reference proteome</keyword>
<dbReference type="eggNOG" id="COG1397">
    <property type="taxonomic scope" value="Bacteria"/>
</dbReference>
<gene>
    <name evidence="1" type="ORF">MC7420_3819</name>
</gene>